<evidence type="ECO:0000313" key="4">
    <source>
        <dbReference type="Proteomes" id="UP001360560"/>
    </source>
</evidence>
<feature type="region of interest" description="Disordered" evidence="2">
    <location>
        <begin position="275"/>
        <end position="298"/>
    </location>
</feature>
<organism evidence="3 4">
    <name type="scientific">Saccharomycopsis crataegensis</name>
    <dbReference type="NCBI Taxonomy" id="43959"/>
    <lineage>
        <taxon>Eukaryota</taxon>
        <taxon>Fungi</taxon>
        <taxon>Dikarya</taxon>
        <taxon>Ascomycota</taxon>
        <taxon>Saccharomycotina</taxon>
        <taxon>Saccharomycetes</taxon>
        <taxon>Saccharomycopsidaceae</taxon>
        <taxon>Saccharomycopsis</taxon>
    </lineage>
</organism>
<keyword evidence="4" id="KW-1185">Reference proteome</keyword>
<sequence>MSSTSPSQTKDFPSSSSSSSTTAIELLSSGSSMLGNNGSAPIANSLLATVQSSINAPSQTISATRNNPLGPLKNISSTSLDSLTSSTSSTSTLKSSVNPVNNAKPLISNSSSSTLSNPKATDSLSSQIGLNSLSATSASKYSSTSKLSYIISKSVSAQSTDNLLKASSPISTSISASKNWSLLQETASSTTPGIKKEEVEPSIPKPTDFNYKSTADTLNKSPNNQQQLNKSKVLPNIMPNTKSLNNISNQPSLVPKPIKPIQKLDRSMSTMMNTHNQQSVSMQRSSSSKDHSELQSILSSKVKENEKLKLIIDKLRNEINLLKILQDTTVIGGSGTDEGDNQNSTNNNQGAGQGSSTDNISDNNSETINPMKLSNNISSLAGPDNNSKILNDLNSFLKSEKPTKKTKSRKNKQQQQSKQGVMENVHMKDHSKNNTSHKANSISHSLDSLSIHHDDMDDGILDERFSSSSPSPSLSLTMSNTSEITDFDVDSLLLLNSFSSLSPVPTNLHINNHYHHFDSPRRKKSIPGGLSNDHEVSHFLNNNSNHDPDAMKKLFSSNASVKLERTTSLNSYNDMTNSIEHGHAISNNNNNSGTNCSNRKLANKAGKLSNSSTSKRQSKSKKNSHDNQDSNTKNLGGVIPNKDPSKVPSSDLPSSMVKNEINFPHYGSAGLAAVDASASVKDGTFLQLSGIYEPDDPLLGKNDNINHHSDEDFSALKLERSLSVPTYSTSNDGGINPQRRTNTKGRAIKRPTKHFKTKINHLSNSDKDSNNNSDRDPENSNFKVNSGNIGGNSSSDENLFESCGFCVDGTPCLCVEAAMELVESTKITQKAAEIKVEIEDLKSI</sequence>
<evidence type="ECO:0008006" key="5">
    <source>
        <dbReference type="Google" id="ProtNLM"/>
    </source>
</evidence>
<feature type="compositionally biased region" description="Low complexity" evidence="2">
    <location>
        <begin position="586"/>
        <end position="598"/>
    </location>
</feature>
<reference evidence="3 4" key="1">
    <citation type="journal article" date="2023" name="Elife">
        <title>Identification of key yeast species and microbe-microbe interactions impacting larval growth of Drosophila in the wild.</title>
        <authorList>
            <person name="Mure A."/>
            <person name="Sugiura Y."/>
            <person name="Maeda R."/>
            <person name="Honda K."/>
            <person name="Sakurai N."/>
            <person name="Takahashi Y."/>
            <person name="Watada M."/>
            <person name="Katoh T."/>
            <person name="Gotoh A."/>
            <person name="Gotoh Y."/>
            <person name="Taniguchi I."/>
            <person name="Nakamura K."/>
            <person name="Hayashi T."/>
            <person name="Katayama T."/>
            <person name="Uemura T."/>
            <person name="Hattori Y."/>
        </authorList>
    </citation>
    <scope>NUCLEOTIDE SEQUENCE [LARGE SCALE GENOMIC DNA]</scope>
    <source>
        <strain evidence="3 4">SC-9</strain>
    </source>
</reference>
<keyword evidence="1" id="KW-0175">Coiled coil</keyword>
<dbReference type="EMBL" id="BTFZ01000011">
    <property type="protein sequence ID" value="GMM35936.1"/>
    <property type="molecule type" value="Genomic_DNA"/>
</dbReference>
<dbReference type="Proteomes" id="UP001360560">
    <property type="component" value="Unassembled WGS sequence"/>
</dbReference>
<feature type="compositionally biased region" description="Polar residues" evidence="2">
    <location>
        <begin position="1"/>
        <end position="13"/>
    </location>
</feature>
<proteinExistence type="predicted"/>
<name>A0AAV5QMJ5_9ASCO</name>
<evidence type="ECO:0000256" key="1">
    <source>
        <dbReference type="SAM" id="Coils"/>
    </source>
</evidence>
<comment type="caution">
    <text evidence="3">The sequence shown here is derived from an EMBL/GenBank/DDBJ whole genome shotgun (WGS) entry which is preliminary data.</text>
</comment>
<feature type="compositionally biased region" description="Basic and acidic residues" evidence="2">
    <location>
        <begin position="764"/>
        <end position="778"/>
    </location>
</feature>
<dbReference type="AlphaFoldDB" id="A0AAV5QMJ5"/>
<feature type="compositionally biased region" description="Low complexity" evidence="2">
    <location>
        <begin position="76"/>
        <end position="96"/>
    </location>
</feature>
<feature type="region of interest" description="Disordered" evidence="2">
    <location>
        <begin position="725"/>
        <end position="790"/>
    </location>
</feature>
<feature type="compositionally biased region" description="Low complexity" evidence="2">
    <location>
        <begin position="14"/>
        <end position="23"/>
    </location>
</feature>
<feature type="region of interest" description="Disordered" evidence="2">
    <location>
        <begin position="398"/>
        <end position="443"/>
    </location>
</feature>
<feature type="region of interest" description="Disordered" evidence="2">
    <location>
        <begin position="61"/>
        <end position="123"/>
    </location>
</feature>
<feature type="compositionally biased region" description="Low complexity" evidence="2">
    <location>
        <begin position="108"/>
        <end position="117"/>
    </location>
</feature>
<feature type="region of interest" description="Disordered" evidence="2">
    <location>
        <begin position="188"/>
        <end position="229"/>
    </location>
</feature>
<evidence type="ECO:0000256" key="2">
    <source>
        <dbReference type="SAM" id="MobiDB-lite"/>
    </source>
</evidence>
<feature type="compositionally biased region" description="Basic residues" evidence="2">
    <location>
        <begin position="741"/>
        <end position="759"/>
    </location>
</feature>
<feature type="region of interest" description="Disordered" evidence="2">
    <location>
        <begin position="583"/>
        <end position="655"/>
    </location>
</feature>
<feature type="compositionally biased region" description="Low complexity" evidence="2">
    <location>
        <begin position="277"/>
        <end position="286"/>
    </location>
</feature>
<dbReference type="RefSeq" id="XP_064852932.1">
    <property type="nucleotide sequence ID" value="XM_064996860.1"/>
</dbReference>
<accession>A0AAV5QMJ5</accession>
<feature type="region of interest" description="Disordered" evidence="2">
    <location>
        <begin position="1"/>
        <end position="23"/>
    </location>
</feature>
<dbReference type="GeneID" id="90073911"/>
<feature type="region of interest" description="Disordered" evidence="2">
    <location>
        <begin position="330"/>
        <end position="380"/>
    </location>
</feature>
<gene>
    <name evidence="3" type="ORF">DASC09_032610</name>
</gene>
<protein>
    <recommendedName>
        <fullName evidence="5">Hap4 transcription factor heteromerisation domain-containing protein</fullName>
    </recommendedName>
</protein>
<evidence type="ECO:0000313" key="3">
    <source>
        <dbReference type="EMBL" id="GMM35936.1"/>
    </source>
</evidence>
<feature type="compositionally biased region" description="Polar residues" evidence="2">
    <location>
        <begin position="341"/>
        <end position="380"/>
    </location>
</feature>
<feature type="coiled-coil region" evidence="1">
    <location>
        <begin position="298"/>
        <end position="325"/>
    </location>
</feature>
<feature type="compositionally biased region" description="Polar residues" evidence="2">
    <location>
        <begin position="210"/>
        <end position="229"/>
    </location>
</feature>